<dbReference type="Proteomes" id="UP000229901">
    <property type="component" value="Unassembled WGS sequence"/>
</dbReference>
<feature type="transmembrane region" description="Helical" evidence="1">
    <location>
        <begin position="83"/>
        <end position="103"/>
    </location>
</feature>
<feature type="transmembrane region" description="Helical" evidence="1">
    <location>
        <begin position="174"/>
        <end position="193"/>
    </location>
</feature>
<keyword evidence="1" id="KW-1133">Transmembrane helix</keyword>
<proteinExistence type="predicted"/>
<evidence type="ECO:0008006" key="4">
    <source>
        <dbReference type="Google" id="ProtNLM"/>
    </source>
</evidence>
<evidence type="ECO:0000313" key="2">
    <source>
        <dbReference type="EMBL" id="PIR94627.1"/>
    </source>
</evidence>
<dbReference type="InterPro" id="IPR051533">
    <property type="entry name" value="WaaL-like"/>
</dbReference>
<reference evidence="3" key="1">
    <citation type="submission" date="2017-09" db="EMBL/GenBank/DDBJ databases">
        <title>Depth-based differentiation of microbial function through sediment-hosted aquifers and enrichment of novel symbionts in the deep terrestrial subsurface.</title>
        <authorList>
            <person name="Probst A.J."/>
            <person name="Ladd B."/>
            <person name="Jarett J.K."/>
            <person name="Geller-Mcgrath D.E."/>
            <person name="Sieber C.M.K."/>
            <person name="Emerson J.B."/>
            <person name="Anantharaman K."/>
            <person name="Thomas B.C."/>
            <person name="Malmstrom R."/>
            <person name="Stieglmeier M."/>
            <person name="Klingl A."/>
            <person name="Woyke T."/>
            <person name="Ryan C.M."/>
            <person name="Banfield J.F."/>
        </authorList>
    </citation>
    <scope>NUCLEOTIDE SEQUENCE [LARGE SCALE GENOMIC DNA]</scope>
</reference>
<name>A0A2H0V685_9BACT</name>
<feature type="transmembrane region" description="Helical" evidence="1">
    <location>
        <begin position="115"/>
        <end position="134"/>
    </location>
</feature>
<protein>
    <recommendedName>
        <fullName evidence="4">O-antigen ligase domain-containing protein</fullName>
    </recommendedName>
</protein>
<dbReference type="PANTHER" id="PTHR37422">
    <property type="entry name" value="TEICHURONIC ACID BIOSYNTHESIS PROTEIN TUAE"/>
    <property type="match status" value="1"/>
</dbReference>
<gene>
    <name evidence="2" type="ORF">COT97_00550</name>
</gene>
<feature type="transmembrane region" description="Helical" evidence="1">
    <location>
        <begin position="258"/>
        <end position="274"/>
    </location>
</feature>
<feature type="transmembrane region" description="Helical" evidence="1">
    <location>
        <begin position="39"/>
        <end position="63"/>
    </location>
</feature>
<keyword evidence="1" id="KW-0472">Membrane</keyword>
<feature type="transmembrane region" description="Helical" evidence="1">
    <location>
        <begin position="6"/>
        <end position="27"/>
    </location>
</feature>
<dbReference type="AlphaFoldDB" id="A0A2H0V685"/>
<comment type="caution">
    <text evidence="2">The sequence shown here is derived from an EMBL/GenBank/DDBJ whole genome shotgun (WGS) entry which is preliminary data.</text>
</comment>
<dbReference type="PANTHER" id="PTHR37422:SF23">
    <property type="entry name" value="TEICHURONIC ACID BIOSYNTHESIS PROTEIN TUAE"/>
    <property type="match status" value="1"/>
</dbReference>
<evidence type="ECO:0000313" key="3">
    <source>
        <dbReference type="Proteomes" id="UP000229901"/>
    </source>
</evidence>
<sequence>MIKDLFASKLMSWLLPLFFMIEIFSFFGTQSAFIGNIIFIIITLAVLILSLHQLSLGVMIALTELAIGSHGHLFNFTIGTQEIGIRLAIFSAVMLAWIIKTVINRQTKLFQLFNSKWYAILAVVIIWGITFGIIKQNIPVNIFSDGNAWLFFLYLAPFIDSLTTKTIFKQATSVFLAGISWTVIKSLALLYYFSHHFSAIKPIYRWVRDTGIGEITLLSGDFYRIFFQSHIYIAVGLFLVLSLLFLTNDKLSPTKSNYWFYILAVGFSAVSILNLSRSNWVGILLTGLVFVIIFFKYHNLKWKKLLALFANLFVILIASITLLLGTIYFPFPNLPAIDPSQMLKDRINLDESAVSSRWSQLPNLSQKMVNHPIIGSGFGTTVTYNSLDPRILEHNPSGEYTTYAFEWGYFDMILKIGLFGLIIYLGLLLSIGKNLWHLTKASDSQTQILAYGLLLGLISIVFVHIFSPYLNHPLGIGYVLFCTAMLQLYRHPHSRDGDQ</sequence>
<feature type="transmembrane region" description="Helical" evidence="1">
    <location>
        <begin position="448"/>
        <end position="466"/>
    </location>
</feature>
<accession>A0A2H0V685</accession>
<feature type="transmembrane region" description="Helical" evidence="1">
    <location>
        <begin position="225"/>
        <end position="246"/>
    </location>
</feature>
<evidence type="ECO:0000256" key="1">
    <source>
        <dbReference type="SAM" id="Phobius"/>
    </source>
</evidence>
<dbReference type="EMBL" id="PFAP01000002">
    <property type="protein sequence ID" value="PIR94627.1"/>
    <property type="molecule type" value="Genomic_DNA"/>
</dbReference>
<feature type="transmembrane region" description="Helical" evidence="1">
    <location>
        <begin position="146"/>
        <end position="162"/>
    </location>
</feature>
<organism evidence="2 3">
    <name type="scientific">Candidatus Falkowbacteria bacterium CG10_big_fil_rev_8_21_14_0_10_39_11</name>
    <dbReference type="NCBI Taxonomy" id="1974565"/>
    <lineage>
        <taxon>Bacteria</taxon>
        <taxon>Candidatus Falkowiibacteriota</taxon>
    </lineage>
</organism>
<keyword evidence="1" id="KW-0812">Transmembrane</keyword>
<feature type="transmembrane region" description="Helical" evidence="1">
    <location>
        <begin position="412"/>
        <end position="436"/>
    </location>
</feature>
<feature type="transmembrane region" description="Helical" evidence="1">
    <location>
        <begin position="305"/>
        <end position="329"/>
    </location>
</feature>
<feature type="transmembrane region" description="Helical" evidence="1">
    <location>
        <begin position="280"/>
        <end position="298"/>
    </location>
</feature>